<accession>A0ABU5CSR2</accession>
<evidence type="ECO:0008006" key="3">
    <source>
        <dbReference type="Google" id="ProtNLM"/>
    </source>
</evidence>
<proteinExistence type="predicted"/>
<dbReference type="EMBL" id="JAWDIQ010000002">
    <property type="protein sequence ID" value="MDY0409413.1"/>
    <property type="molecule type" value="Genomic_DNA"/>
</dbReference>
<organism evidence="1 2">
    <name type="scientific">Paracerasibacillus soli</name>
    <dbReference type="NCBI Taxonomy" id="480284"/>
    <lineage>
        <taxon>Bacteria</taxon>
        <taxon>Bacillati</taxon>
        <taxon>Bacillota</taxon>
        <taxon>Bacilli</taxon>
        <taxon>Bacillales</taxon>
        <taxon>Bacillaceae</taxon>
        <taxon>Paracerasibacillus</taxon>
    </lineage>
</organism>
<dbReference type="Proteomes" id="UP001275315">
    <property type="component" value="Unassembled WGS sequence"/>
</dbReference>
<name>A0ABU5CSR2_9BACI</name>
<keyword evidence="2" id="KW-1185">Reference proteome</keyword>
<comment type="caution">
    <text evidence="1">The sequence shown here is derived from an EMBL/GenBank/DDBJ whole genome shotgun (WGS) entry which is preliminary data.</text>
</comment>
<evidence type="ECO:0000313" key="2">
    <source>
        <dbReference type="Proteomes" id="UP001275315"/>
    </source>
</evidence>
<reference evidence="1 2" key="1">
    <citation type="submission" date="2023-10" db="EMBL/GenBank/DDBJ databases">
        <title>Virgibacillus soli CC-YMP-6 genome.</title>
        <authorList>
            <person name="Miliotis G."/>
            <person name="Sengupta P."/>
            <person name="Hameed A."/>
            <person name="Chuvochina M."/>
            <person name="Mcdonagh F."/>
            <person name="Simpson A.C."/>
            <person name="Singh N.K."/>
            <person name="Rekha P.D."/>
            <person name="Raman K."/>
            <person name="Hugenholtz P."/>
            <person name="Venkateswaran K."/>
        </authorList>
    </citation>
    <scope>NUCLEOTIDE SEQUENCE [LARGE SCALE GENOMIC DNA]</scope>
    <source>
        <strain evidence="1 2">CC-YMP-6</strain>
    </source>
</reference>
<dbReference type="PROSITE" id="PS51257">
    <property type="entry name" value="PROKAR_LIPOPROTEIN"/>
    <property type="match status" value="1"/>
</dbReference>
<protein>
    <recommendedName>
        <fullName evidence="3">Lipoprotein YvcA</fullName>
    </recommendedName>
</protein>
<sequence length="217" mass="25499">MPLQRIITLSMIFTLLVSCSMFEKPITERDPKDLPDVMAFQDEFTRGFMTSTEEVEDGYYLFESKTGGYTMWYPEDARMDDMYYQRNKEYSEHIKFGGSHDKITHNTYYVHVTYNKSKNVKKHELYLDLLSSMSGYEGQYEKSISDDITIYFAQRKNVDVKTSFHTFFGFVAKDDSNQGLRYEYTIICEEDGNNGCTDNLEEVEAHVRKLMKSIVFK</sequence>
<gene>
    <name evidence="1" type="ORF">RWD45_13560</name>
</gene>
<evidence type="ECO:0000313" key="1">
    <source>
        <dbReference type="EMBL" id="MDY0409413.1"/>
    </source>
</evidence>